<reference evidence="4" key="1">
    <citation type="journal article" date="2019" name="Int. J. Syst. Evol. Microbiol.">
        <title>The Global Catalogue of Microorganisms (GCM) 10K type strain sequencing project: providing services to taxonomists for standard genome sequencing and annotation.</title>
        <authorList>
            <consortium name="The Broad Institute Genomics Platform"/>
            <consortium name="The Broad Institute Genome Sequencing Center for Infectious Disease"/>
            <person name="Wu L."/>
            <person name="Ma J."/>
        </authorList>
    </citation>
    <scope>NUCLEOTIDE SEQUENCE [LARGE SCALE GENOMIC DNA]</scope>
    <source>
        <strain evidence="4">JCM 17214</strain>
    </source>
</reference>
<evidence type="ECO:0000313" key="4">
    <source>
        <dbReference type="Proteomes" id="UP001499909"/>
    </source>
</evidence>
<comment type="caution">
    <text evidence="3">The sequence shown here is derived from an EMBL/GenBank/DDBJ whole genome shotgun (WGS) entry which is preliminary data.</text>
</comment>
<keyword evidence="2" id="KW-0812">Transmembrane</keyword>
<organism evidence="3 4">
    <name type="scientific">Hymenobacter algoricola</name>
    <dbReference type="NCBI Taxonomy" id="486267"/>
    <lineage>
        <taxon>Bacteria</taxon>
        <taxon>Pseudomonadati</taxon>
        <taxon>Bacteroidota</taxon>
        <taxon>Cytophagia</taxon>
        <taxon>Cytophagales</taxon>
        <taxon>Hymenobacteraceae</taxon>
        <taxon>Hymenobacter</taxon>
    </lineage>
</organism>
<protein>
    <recommendedName>
        <fullName evidence="5">DUF1772 domain-containing protein</fullName>
    </recommendedName>
</protein>
<evidence type="ECO:0000256" key="2">
    <source>
        <dbReference type="SAM" id="Phobius"/>
    </source>
</evidence>
<feature type="transmembrane region" description="Helical" evidence="2">
    <location>
        <begin position="59"/>
        <end position="82"/>
    </location>
</feature>
<feature type="region of interest" description="Disordered" evidence="1">
    <location>
        <begin position="171"/>
        <end position="191"/>
    </location>
</feature>
<keyword evidence="2" id="KW-1133">Transmembrane helix</keyword>
<evidence type="ECO:0000313" key="3">
    <source>
        <dbReference type="EMBL" id="GAA3931261.1"/>
    </source>
</evidence>
<feature type="transmembrane region" description="Helical" evidence="2">
    <location>
        <begin position="12"/>
        <end position="32"/>
    </location>
</feature>
<dbReference type="Proteomes" id="UP001499909">
    <property type="component" value="Unassembled WGS sequence"/>
</dbReference>
<accession>A0ABP7MZ84</accession>
<sequence length="191" mass="21110">MKTFPFPPHWIFLAYLVLTFYCLGAAVMNEFVEYQSWADLSPYLSSADFAAWHLATAQYTVPFLTVPAILLSGVLVLLYWHLPPAVPRAALWLAVACHVVFWLSTVLVQWPLEGALSQGSFSPDLMERLLRSDWVRKGLLLVEAPLAIYMAHRALRPANGAEVGWPVGPSRLPVPSQRQPGSLAGAKPISS</sequence>
<dbReference type="RefSeq" id="WP_345112338.1">
    <property type="nucleotide sequence ID" value="NZ_BAABDH010000024.1"/>
</dbReference>
<evidence type="ECO:0000256" key="1">
    <source>
        <dbReference type="SAM" id="MobiDB-lite"/>
    </source>
</evidence>
<name>A0ABP7MZ84_9BACT</name>
<dbReference type="EMBL" id="BAABDH010000024">
    <property type="protein sequence ID" value="GAA3931261.1"/>
    <property type="molecule type" value="Genomic_DNA"/>
</dbReference>
<keyword evidence="4" id="KW-1185">Reference proteome</keyword>
<keyword evidence="2" id="KW-0472">Membrane</keyword>
<gene>
    <name evidence="3" type="ORF">GCM10022406_15570</name>
</gene>
<feature type="transmembrane region" description="Helical" evidence="2">
    <location>
        <begin position="89"/>
        <end position="112"/>
    </location>
</feature>
<proteinExistence type="predicted"/>
<evidence type="ECO:0008006" key="5">
    <source>
        <dbReference type="Google" id="ProtNLM"/>
    </source>
</evidence>